<gene>
    <name evidence="7" type="ORF">ABZV61_39565</name>
</gene>
<evidence type="ECO:0000259" key="6">
    <source>
        <dbReference type="PROSITE" id="PS50255"/>
    </source>
</evidence>
<keyword evidence="3" id="KW-0274">FAD</keyword>
<dbReference type="PANTHER" id="PTHR13789:SF318">
    <property type="entry name" value="GERANYLGERANYL DIPHOSPHATE REDUCTASE"/>
    <property type="match status" value="1"/>
</dbReference>
<evidence type="ECO:0000313" key="8">
    <source>
        <dbReference type="Proteomes" id="UP001550044"/>
    </source>
</evidence>
<dbReference type="InterPro" id="IPR036400">
    <property type="entry name" value="Cyt_B5-like_heme/steroid_sf"/>
</dbReference>
<reference evidence="7 8" key="1">
    <citation type="submission" date="2024-06" db="EMBL/GenBank/DDBJ databases">
        <title>The Natural Products Discovery Center: Release of the First 8490 Sequenced Strains for Exploring Actinobacteria Biosynthetic Diversity.</title>
        <authorList>
            <person name="Kalkreuter E."/>
            <person name="Kautsar S.A."/>
            <person name="Yang D."/>
            <person name="Bader C.D."/>
            <person name="Teijaro C.N."/>
            <person name="Fluegel L."/>
            <person name="Davis C.M."/>
            <person name="Simpson J.R."/>
            <person name="Lauterbach L."/>
            <person name="Steele A.D."/>
            <person name="Gui C."/>
            <person name="Meng S."/>
            <person name="Li G."/>
            <person name="Viehrig K."/>
            <person name="Ye F."/>
            <person name="Su P."/>
            <person name="Kiefer A.F."/>
            <person name="Nichols A."/>
            <person name="Cepeda A.J."/>
            <person name="Yan W."/>
            <person name="Fan B."/>
            <person name="Jiang Y."/>
            <person name="Adhikari A."/>
            <person name="Zheng C.-J."/>
            <person name="Schuster L."/>
            <person name="Cowan T.M."/>
            <person name="Smanski M.J."/>
            <person name="Chevrette M.G."/>
            <person name="De Carvalho L.P.S."/>
            <person name="Shen B."/>
        </authorList>
    </citation>
    <scope>NUCLEOTIDE SEQUENCE [LARGE SCALE GENOMIC DNA]</scope>
    <source>
        <strain evidence="7 8">NPDC005137</strain>
    </source>
</reference>
<comment type="cofactor">
    <cofactor evidence="1">
        <name>FAD</name>
        <dbReference type="ChEBI" id="CHEBI:57692"/>
    </cofactor>
</comment>
<dbReference type="InterPro" id="IPR036188">
    <property type="entry name" value="FAD/NAD-bd_sf"/>
</dbReference>
<keyword evidence="2" id="KW-0285">Flavoprotein</keyword>
<dbReference type="PROSITE" id="PS50255">
    <property type="entry name" value="CYTOCHROME_B5_2"/>
    <property type="match status" value="1"/>
</dbReference>
<dbReference type="Gene3D" id="3.50.50.60">
    <property type="entry name" value="FAD/NAD(P)-binding domain"/>
    <property type="match status" value="1"/>
</dbReference>
<name>A0ABV2ULH3_9ACTN</name>
<dbReference type="InterPro" id="IPR001199">
    <property type="entry name" value="Cyt_B5-like_heme/steroid-bd"/>
</dbReference>
<keyword evidence="8" id="KW-1185">Reference proteome</keyword>
<dbReference type="Pfam" id="PF01494">
    <property type="entry name" value="FAD_binding_3"/>
    <property type="match status" value="1"/>
</dbReference>
<evidence type="ECO:0000256" key="5">
    <source>
        <dbReference type="ARBA" id="ARBA00023033"/>
    </source>
</evidence>
<dbReference type="EMBL" id="JBEXIP010000067">
    <property type="protein sequence ID" value="MET8438693.1"/>
    <property type="molecule type" value="Genomic_DNA"/>
</dbReference>
<comment type="caution">
    <text evidence="7">The sequence shown here is derived from an EMBL/GenBank/DDBJ whole genome shotgun (WGS) entry which is preliminary data.</text>
</comment>
<evidence type="ECO:0000256" key="1">
    <source>
        <dbReference type="ARBA" id="ARBA00001974"/>
    </source>
</evidence>
<proteinExistence type="predicted"/>
<dbReference type="RefSeq" id="WP_356713112.1">
    <property type="nucleotide sequence ID" value="NZ_JBEXIP010000067.1"/>
</dbReference>
<dbReference type="SUPFAM" id="SSF51905">
    <property type="entry name" value="FAD/NAD(P)-binding domain"/>
    <property type="match status" value="1"/>
</dbReference>
<evidence type="ECO:0000256" key="4">
    <source>
        <dbReference type="ARBA" id="ARBA00023002"/>
    </source>
</evidence>
<dbReference type="PRINTS" id="PR00420">
    <property type="entry name" value="RNGMNOXGNASE"/>
</dbReference>
<organism evidence="7 8">
    <name type="scientific">Streptomyces sp. 900116325</name>
    <dbReference type="NCBI Taxonomy" id="3154295"/>
    <lineage>
        <taxon>Bacteria</taxon>
        <taxon>Bacillati</taxon>
        <taxon>Actinomycetota</taxon>
        <taxon>Actinomycetes</taxon>
        <taxon>Kitasatosporales</taxon>
        <taxon>Streptomycetaceae</taxon>
        <taxon>Streptomyces</taxon>
    </lineage>
</organism>
<evidence type="ECO:0000313" key="7">
    <source>
        <dbReference type="EMBL" id="MET8438693.1"/>
    </source>
</evidence>
<dbReference type="InterPro" id="IPR050493">
    <property type="entry name" value="FAD-dep_Monooxygenase_BioMet"/>
</dbReference>
<keyword evidence="4" id="KW-0560">Oxidoreductase</keyword>
<dbReference type="PANTHER" id="PTHR13789">
    <property type="entry name" value="MONOOXYGENASE"/>
    <property type="match status" value="1"/>
</dbReference>
<evidence type="ECO:0000256" key="3">
    <source>
        <dbReference type="ARBA" id="ARBA00022827"/>
    </source>
</evidence>
<dbReference type="Proteomes" id="UP001550044">
    <property type="component" value="Unassembled WGS sequence"/>
</dbReference>
<dbReference type="PRINTS" id="PR00363">
    <property type="entry name" value="CYTOCHROMEB5"/>
</dbReference>
<dbReference type="SUPFAM" id="SSF55856">
    <property type="entry name" value="Cytochrome b5-like heme/steroid binding domain"/>
    <property type="match status" value="1"/>
</dbReference>
<dbReference type="Gene3D" id="3.10.120.10">
    <property type="entry name" value="Cytochrome b5-like heme/steroid binding domain"/>
    <property type="match status" value="1"/>
</dbReference>
<accession>A0ABV2ULH3</accession>
<keyword evidence="5" id="KW-0503">Monooxygenase</keyword>
<evidence type="ECO:0000256" key="2">
    <source>
        <dbReference type="ARBA" id="ARBA00022630"/>
    </source>
</evidence>
<sequence length="559" mass="61927">MHAVIIGGGMGGLFAALALREAGDTFDAIDVYEASATPTTAGAGLNISPNGARLCHWVGVDLDGGDPKGPDGVLDGGRAAVLEASREILVDGSVSRKPIPYNTPEQLAEGGGFHHMHRQDLLMCLHKRVSELGPDSGVKCPIRVHMGKRLVKLSQDENCGTAVFEDGTVVTGDVVIGADGIGSRVLKETWPGKGQRRWTDVVCYRGLIPRDKVAAMRKPDGSPLDHNPIDSFTMDTRRHDTAWVMTYWVRGGELLNVWYGVYTSDSGEFPEDWAGWKPIGNSDILETTERAFAGDPRKDDILAMGAAMVEPTKWGLYDRDALEEWQDGRICLLGDAAHPMLPTFGQGVNQSLEDGAALSSCFKLHGDDVYSALLHYERVRHYRASRFQFASKFNFKVLEPEDTPERKALLAAADERDFPLFAHEQRAGNNDSWIYDFDARNIGDKLPRKKLGPWDFRDREVIANARKEVMRNLWKPEKPVEGGRQITRAELAQHSTFDECWIVIGGKVYDFTEWKDHHPGGAFVARMYAGRDATAEFSDFHSKAALKHMEIFCVGDLVD</sequence>
<dbReference type="SMART" id="SM01117">
    <property type="entry name" value="Cyt-b5"/>
    <property type="match status" value="1"/>
</dbReference>
<dbReference type="InterPro" id="IPR002938">
    <property type="entry name" value="FAD-bd"/>
</dbReference>
<protein>
    <submittedName>
        <fullName evidence="7">Cytochrome b5 domain-containing protein</fullName>
    </submittedName>
</protein>
<dbReference type="Pfam" id="PF00173">
    <property type="entry name" value="Cyt-b5"/>
    <property type="match status" value="1"/>
</dbReference>
<feature type="domain" description="Cytochrome b5 heme-binding" evidence="6">
    <location>
        <begin position="483"/>
        <end position="558"/>
    </location>
</feature>